<dbReference type="AlphaFoldDB" id="A0A0R2H5S4"/>
<dbReference type="SMART" id="SM00342">
    <property type="entry name" value="HTH_ARAC"/>
    <property type="match status" value="1"/>
</dbReference>
<dbReference type="PROSITE" id="PS01124">
    <property type="entry name" value="HTH_ARAC_FAMILY_2"/>
    <property type="match status" value="1"/>
</dbReference>
<dbReference type="Gene3D" id="1.10.10.60">
    <property type="entry name" value="Homeodomain-like"/>
    <property type="match status" value="2"/>
</dbReference>
<evidence type="ECO:0000259" key="4">
    <source>
        <dbReference type="PROSITE" id="PS01124"/>
    </source>
</evidence>
<evidence type="ECO:0000313" key="5">
    <source>
        <dbReference type="EMBL" id="KRN44932.1"/>
    </source>
</evidence>
<dbReference type="Pfam" id="PF12833">
    <property type="entry name" value="HTH_18"/>
    <property type="match status" value="1"/>
</dbReference>
<evidence type="ECO:0000256" key="3">
    <source>
        <dbReference type="ARBA" id="ARBA00023163"/>
    </source>
</evidence>
<keyword evidence="3" id="KW-0804">Transcription</keyword>
<reference evidence="5 6" key="1">
    <citation type="journal article" date="2015" name="Genome Announc.">
        <title>Expanding the biotechnology potential of lactobacilli through comparative genomics of 213 strains and associated genera.</title>
        <authorList>
            <person name="Sun Z."/>
            <person name="Harris H.M."/>
            <person name="McCann A."/>
            <person name="Guo C."/>
            <person name="Argimon S."/>
            <person name="Zhang W."/>
            <person name="Yang X."/>
            <person name="Jeffery I.B."/>
            <person name="Cooney J.C."/>
            <person name="Kagawa T.F."/>
            <person name="Liu W."/>
            <person name="Song Y."/>
            <person name="Salvetti E."/>
            <person name="Wrobel A."/>
            <person name="Rasinkangas P."/>
            <person name="Parkhill J."/>
            <person name="Rea M.C."/>
            <person name="O'Sullivan O."/>
            <person name="Ritari J."/>
            <person name="Douillard F.P."/>
            <person name="Paul Ross R."/>
            <person name="Yang R."/>
            <person name="Briner A.E."/>
            <person name="Felis G.E."/>
            <person name="de Vos W.M."/>
            <person name="Barrangou R."/>
            <person name="Klaenhammer T.R."/>
            <person name="Caufield P.W."/>
            <person name="Cui Y."/>
            <person name="Zhang H."/>
            <person name="O'Toole P.W."/>
        </authorList>
    </citation>
    <scope>NUCLEOTIDE SEQUENCE [LARGE SCALE GENOMIC DNA]</scope>
    <source>
        <strain evidence="5 6">DSM 14792</strain>
    </source>
</reference>
<dbReference type="InterPro" id="IPR009057">
    <property type="entry name" value="Homeodomain-like_sf"/>
</dbReference>
<dbReference type="PANTHER" id="PTHR43280">
    <property type="entry name" value="ARAC-FAMILY TRANSCRIPTIONAL REGULATOR"/>
    <property type="match status" value="1"/>
</dbReference>
<dbReference type="PATRIC" id="fig|148604.4.peg.1857"/>
<keyword evidence="6" id="KW-1185">Reference proteome</keyword>
<dbReference type="EMBL" id="JQBA01000007">
    <property type="protein sequence ID" value="KRN44932.1"/>
    <property type="molecule type" value="Genomic_DNA"/>
</dbReference>
<sequence length="402" mass="45847">MFKMIISCDKQFAKRVYETAPLSAKEALTMTDLTQYLTELHRATKVGFFVADHQGHLTERFKAPAMPDLPSIYLTRLIKHSLASGVYLYLANPKECFTVIVSSAPQATLIIAWMSSTTLEETEFYQEHFPTLSSQRLVALSKTIYFTLCHTWPTVYENNFVGDFSFNREAHENEPRPRHHNSYHLEKCLLAAVKNGDLDRFNQGLDAYLRSGSFGRTAMQELRNQKNIAIIAISLCARASIEGGVPPEIAFSLVDKMCLYVEGMTSITSVGNLIQTIGSLFTTRVQHSRQLTHAGQNYWVNQIERYVRTHFAHGLTLSQLAQALGRDKHYLAHLYRAETGRTIHQYLLLCQINEFKSELLWTDHTITQISTQLGFSSPGAATRVFKRETGLTPRQYRQRYHI</sequence>
<evidence type="ECO:0000256" key="2">
    <source>
        <dbReference type="ARBA" id="ARBA00023125"/>
    </source>
</evidence>
<dbReference type="eggNOG" id="COG2207">
    <property type="taxonomic scope" value="Bacteria"/>
</dbReference>
<feature type="domain" description="HTH araC/xylS-type" evidence="4">
    <location>
        <begin position="301"/>
        <end position="399"/>
    </location>
</feature>
<keyword evidence="1" id="KW-0805">Transcription regulation</keyword>
<dbReference type="PANTHER" id="PTHR43280:SF2">
    <property type="entry name" value="HTH-TYPE TRANSCRIPTIONAL REGULATOR EXSA"/>
    <property type="match status" value="1"/>
</dbReference>
<evidence type="ECO:0000256" key="1">
    <source>
        <dbReference type="ARBA" id="ARBA00023015"/>
    </source>
</evidence>
<dbReference type="STRING" id="1203076.GCA_000312405_01638"/>
<dbReference type="GO" id="GO:0043565">
    <property type="term" value="F:sequence-specific DNA binding"/>
    <property type="evidence" value="ECO:0007669"/>
    <property type="project" value="InterPro"/>
</dbReference>
<comment type="caution">
    <text evidence="5">The sequence shown here is derived from an EMBL/GenBank/DDBJ whole genome shotgun (WGS) entry which is preliminary data.</text>
</comment>
<dbReference type="GO" id="GO:0003700">
    <property type="term" value="F:DNA-binding transcription factor activity"/>
    <property type="evidence" value="ECO:0007669"/>
    <property type="project" value="InterPro"/>
</dbReference>
<dbReference type="InterPro" id="IPR018060">
    <property type="entry name" value="HTH_AraC"/>
</dbReference>
<dbReference type="SUPFAM" id="SSF46689">
    <property type="entry name" value="Homeodomain-like"/>
    <property type="match status" value="2"/>
</dbReference>
<dbReference type="Proteomes" id="UP000051639">
    <property type="component" value="Unassembled WGS sequence"/>
</dbReference>
<gene>
    <name evidence="5" type="ORF">IV41_GL001798</name>
</gene>
<organism evidence="5 6">
    <name type="scientific">Limosilactobacillus ingluviei</name>
    <dbReference type="NCBI Taxonomy" id="148604"/>
    <lineage>
        <taxon>Bacteria</taxon>
        <taxon>Bacillati</taxon>
        <taxon>Bacillota</taxon>
        <taxon>Bacilli</taxon>
        <taxon>Lactobacillales</taxon>
        <taxon>Lactobacillaceae</taxon>
        <taxon>Limosilactobacillus</taxon>
    </lineage>
</organism>
<accession>A0A0R2H5S4</accession>
<keyword evidence="2" id="KW-0238">DNA-binding</keyword>
<protein>
    <recommendedName>
        <fullName evidence="4">HTH araC/xylS-type domain-containing protein</fullName>
    </recommendedName>
</protein>
<proteinExistence type="predicted"/>
<evidence type="ECO:0000313" key="6">
    <source>
        <dbReference type="Proteomes" id="UP000051639"/>
    </source>
</evidence>
<name>A0A0R2H5S4_9LACO</name>